<gene>
    <name evidence="5" type="ORF">CAK95_04965</name>
</gene>
<evidence type="ECO:0000259" key="4">
    <source>
        <dbReference type="PROSITE" id="PS50949"/>
    </source>
</evidence>
<dbReference type="OrthoDB" id="9028214at2"/>
<dbReference type="PANTHER" id="PTHR43537">
    <property type="entry name" value="TRANSCRIPTIONAL REGULATOR, GNTR FAMILY"/>
    <property type="match status" value="1"/>
</dbReference>
<accession>A0A1W6ZZJ3</accession>
<dbReference type="Gene3D" id="1.20.120.530">
    <property type="entry name" value="GntR ligand-binding domain-like"/>
    <property type="match status" value="1"/>
</dbReference>
<dbReference type="Proteomes" id="UP000194137">
    <property type="component" value="Chromosome"/>
</dbReference>
<dbReference type="PROSITE" id="PS50949">
    <property type="entry name" value="HTH_GNTR"/>
    <property type="match status" value="1"/>
</dbReference>
<dbReference type="InterPro" id="IPR011711">
    <property type="entry name" value="GntR_C"/>
</dbReference>
<dbReference type="InterPro" id="IPR008920">
    <property type="entry name" value="TF_FadR/GntR_C"/>
</dbReference>
<dbReference type="KEGG" id="psin:CAK95_04965"/>
<dbReference type="Pfam" id="PF00392">
    <property type="entry name" value="GntR"/>
    <property type="match status" value="1"/>
</dbReference>
<dbReference type="SMART" id="SM00895">
    <property type="entry name" value="FCD"/>
    <property type="match status" value="1"/>
</dbReference>
<dbReference type="SUPFAM" id="SSF48008">
    <property type="entry name" value="GntR ligand-binding domain-like"/>
    <property type="match status" value="1"/>
</dbReference>
<dbReference type="SMART" id="SM00345">
    <property type="entry name" value="HTH_GNTR"/>
    <property type="match status" value="1"/>
</dbReference>
<dbReference type="GO" id="GO:0003700">
    <property type="term" value="F:DNA-binding transcription factor activity"/>
    <property type="evidence" value="ECO:0007669"/>
    <property type="project" value="InterPro"/>
</dbReference>
<keyword evidence="2" id="KW-0238">DNA-binding</keyword>
<keyword evidence="6" id="KW-1185">Reference proteome</keyword>
<dbReference type="EMBL" id="CP021112">
    <property type="protein sequence ID" value="ARQ02750.1"/>
    <property type="molecule type" value="Genomic_DNA"/>
</dbReference>
<proteinExistence type="predicted"/>
<dbReference type="Pfam" id="PF07729">
    <property type="entry name" value="FCD"/>
    <property type="match status" value="1"/>
</dbReference>
<evidence type="ECO:0000256" key="1">
    <source>
        <dbReference type="ARBA" id="ARBA00023015"/>
    </source>
</evidence>
<sequence length="236" mass="26419">MVAQPDAVRANQAYDLLRREIVSCRILPGSHVTEPWLMDRYSLGKASLRIALQRLVQSRLISSIPRQGYRIAPVTVKDVEEIFCLRLLIEPCAARLAAGRVNRAQLERLEQICRGQMPEDVGNQIDFFWEANKSFHMAIAIASGNERLQRTLSGLLDEMARLVALGFGAQGVRPNIERDHTMLIEHLARGDADAAEALARQHVETFRSMTMEKVLASLKDAAATIPLQPLARTLRD</sequence>
<feature type="domain" description="HTH gntR-type" evidence="4">
    <location>
        <begin position="7"/>
        <end position="74"/>
    </location>
</feature>
<keyword evidence="3" id="KW-0804">Transcription</keyword>
<dbReference type="GO" id="GO:0003677">
    <property type="term" value="F:DNA binding"/>
    <property type="evidence" value="ECO:0007669"/>
    <property type="project" value="UniProtKB-KW"/>
</dbReference>
<dbReference type="AlphaFoldDB" id="A0A1W6ZZJ3"/>
<evidence type="ECO:0000256" key="2">
    <source>
        <dbReference type="ARBA" id="ARBA00023125"/>
    </source>
</evidence>
<dbReference type="InterPro" id="IPR036388">
    <property type="entry name" value="WH-like_DNA-bd_sf"/>
</dbReference>
<evidence type="ECO:0000256" key="3">
    <source>
        <dbReference type="ARBA" id="ARBA00023163"/>
    </source>
</evidence>
<dbReference type="STRING" id="1235591.CAK95_04965"/>
<dbReference type="SUPFAM" id="SSF46785">
    <property type="entry name" value="Winged helix' DNA-binding domain"/>
    <property type="match status" value="1"/>
</dbReference>
<organism evidence="5 6">
    <name type="scientific">Pseudorhodoplanes sinuspersici</name>
    <dbReference type="NCBI Taxonomy" id="1235591"/>
    <lineage>
        <taxon>Bacteria</taxon>
        <taxon>Pseudomonadati</taxon>
        <taxon>Pseudomonadota</taxon>
        <taxon>Alphaproteobacteria</taxon>
        <taxon>Hyphomicrobiales</taxon>
        <taxon>Pseudorhodoplanes</taxon>
    </lineage>
</organism>
<dbReference type="InterPro" id="IPR036390">
    <property type="entry name" value="WH_DNA-bd_sf"/>
</dbReference>
<reference evidence="5 6" key="1">
    <citation type="submission" date="2017-05" db="EMBL/GenBank/DDBJ databases">
        <title>Full genome sequence of Pseudorhodoplanes sinuspersici.</title>
        <authorList>
            <person name="Dastgheib S.M.M."/>
            <person name="Shavandi M."/>
            <person name="Tirandaz H."/>
        </authorList>
    </citation>
    <scope>NUCLEOTIDE SEQUENCE [LARGE SCALE GENOMIC DNA]</scope>
    <source>
        <strain evidence="5 6">RIPI110</strain>
    </source>
</reference>
<name>A0A1W6ZZJ3_9HYPH</name>
<evidence type="ECO:0000313" key="5">
    <source>
        <dbReference type="EMBL" id="ARQ02750.1"/>
    </source>
</evidence>
<dbReference type="PANTHER" id="PTHR43537:SF45">
    <property type="entry name" value="GNTR FAMILY REGULATORY PROTEIN"/>
    <property type="match status" value="1"/>
</dbReference>
<dbReference type="Gene3D" id="1.10.10.10">
    <property type="entry name" value="Winged helix-like DNA-binding domain superfamily/Winged helix DNA-binding domain"/>
    <property type="match status" value="1"/>
</dbReference>
<protein>
    <submittedName>
        <fullName evidence="5">GntR family transcriptional regulator</fullName>
    </submittedName>
</protein>
<evidence type="ECO:0000313" key="6">
    <source>
        <dbReference type="Proteomes" id="UP000194137"/>
    </source>
</evidence>
<keyword evidence="1" id="KW-0805">Transcription regulation</keyword>
<dbReference type="InterPro" id="IPR000524">
    <property type="entry name" value="Tscrpt_reg_HTH_GntR"/>
</dbReference>